<accession>A0A1T5LA12</accession>
<feature type="transmembrane region" description="Helical" evidence="2">
    <location>
        <begin position="45"/>
        <end position="64"/>
    </location>
</feature>
<name>A0A1T5LA12_9GAMM</name>
<evidence type="ECO:0000256" key="1">
    <source>
        <dbReference type="SAM" id="MobiDB-lite"/>
    </source>
</evidence>
<sequence>MLTLASQFDSRHAPLLPLDRWLRRMVVCGLLIVLLFPLGRGQIPWLGWAPLWLVGMPLAAWWALHRFRLPWPRRGAWTGRRRRRLGGQARRRAPMPAHWASHGARAT</sequence>
<dbReference type="AlphaFoldDB" id="A0A1T5LA12"/>
<keyword evidence="2" id="KW-1133">Transmembrane helix</keyword>
<reference evidence="3 4" key="1">
    <citation type="submission" date="2017-02" db="EMBL/GenBank/DDBJ databases">
        <authorList>
            <person name="Peterson S.W."/>
        </authorList>
    </citation>
    <scope>NUCLEOTIDE SEQUENCE [LARGE SCALE GENOMIC DNA]</scope>
    <source>
        <strain evidence="3 4">P15</strain>
    </source>
</reference>
<dbReference type="EMBL" id="FUZV01000002">
    <property type="protein sequence ID" value="SKC72780.1"/>
    <property type="molecule type" value="Genomic_DNA"/>
</dbReference>
<dbReference type="RefSeq" id="WP_079724564.1">
    <property type="nucleotide sequence ID" value="NZ_BMCL01000001.1"/>
</dbReference>
<keyword evidence="4" id="KW-1185">Reference proteome</keyword>
<dbReference type="Proteomes" id="UP000190341">
    <property type="component" value="Unassembled WGS sequence"/>
</dbReference>
<organism evidence="3 4">
    <name type="scientific">Pseudoxanthomonas indica</name>
    <dbReference type="NCBI Taxonomy" id="428993"/>
    <lineage>
        <taxon>Bacteria</taxon>
        <taxon>Pseudomonadati</taxon>
        <taxon>Pseudomonadota</taxon>
        <taxon>Gammaproteobacteria</taxon>
        <taxon>Lysobacterales</taxon>
        <taxon>Lysobacteraceae</taxon>
        <taxon>Pseudoxanthomonas</taxon>
    </lineage>
</organism>
<dbReference type="OrthoDB" id="5988656at2"/>
<evidence type="ECO:0000256" key="2">
    <source>
        <dbReference type="SAM" id="Phobius"/>
    </source>
</evidence>
<keyword evidence="2" id="KW-0472">Membrane</keyword>
<dbReference type="STRING" id="428993.SAMN06296058_2180"/>
<feature type="compositionally biased region" description="Basic residues" evidence="1">
    <location>
        <begin position="82"/>
        <end position="93"/>
    </location>
</feature>
<protein>
    <submittedName>
        <fullName evidence="3">Uncharacterized protein</fullName>
    </submittedName>
</protein>
<feature type="region of interest" description="Disordered" evidence="1">
    <location>
        <begin position="82"/>
        <end position="107"/>
    </location>
</feature>
<feature type="transmembrane region" description="Helical" evidence="2">
    <location>
        <begin position="21"/>
        <end position="39"/>
    </location>
</feature>
<evidence type="ECO:0000313" key="4">
    <source>
        <dbReference type="Proteomes" id="UP000190341"/>
    </source>
</evidence>
<keyword evidence="2" id="KW-0812">Transmembrane</keyword>
<evidence type="ECO:0000313" key="3">
    <source>
        <dbReference type="EMBL" id="SKC72780.1"/>
    </source>
</evidence>
<proteinExistence type="predicted"/>
<gene>
    <name evidence="3" type="ORF">SAMN06296058_2180</name>
</gene>